<sequence>MSTSRARGAVVVGVDATPGARLALAWAADEAALRRLPLHVVLAVDVPGLEESSAELTSLWTSWGPAVRTVYATVLEEARDFAVGRHPGLTVLAELADGSPADVLRARAPGSAMVVIGSRHRGIVRDLFSREAVGQPLVTHAPCPVVVVREPELVSHAPPQVVVGVDGSAVSMEAVRFAFEEAAFREARVIAVSAWQPPHLRDLALEDAQDEARRVLAESTAGWQEKYPQVELRHAVIRGHPVRVLSDAAQWAVLLVAGSRGLGGFSGLLLGSVSQGLMHHAPCPVVIVPHPAGNGTP</sequence>
<dbReference type="InterPro" id="IPR014729">
    <property type="entry name" value="Rossmann-like_a/b/a_fold"/>
</dbReference>
<dbReference type="PANTHER" id="PTHR31964">
    <property type="entry name" value="ADENINE NUCLEOTIDE ALPHA HYDROLASES-LIKE SUPERFAMILY PROTEIN"/>
    <property type="match status" value="1"/>
</dbReference>
<evidence type="ECO:0000256" key="1">
    <source>
        <dbReference type="ARBA" id="ARBA00008791"/>
    </source>
</evidence>
<reference evidence="3" key="1">
    <citation type="journal article" date="2014" name="Int. J. Syst. Evol. Microbiol.">
        <title>Complete genome sequence of Corynebacterium casei LMG S-19264T (=DSM 44701T), isolated from a smear-ripened cheese.</title>
        <authorList>
            <consortium name="US DOE Joint Genome Institute (JGI-PGF)"/>
            <person name="Walter F."/>
            <person name="Albersmeier A."/>
            <person name="Kalinowski J."/>
            <person name="Ruckert C."/>
        </authorList>
    </citation>
    <scope>NUCLEOTIDE SEQUENCE</scope>
    <source>
        <strain evidence="3">JCM 4386</strain>
    </source>
</reference>
<comment type="similarity">
    <text evidence="1">Belongs to the universal stress protein A family.</text>
</comment>
<organism evidence="3 4">
    <name type="scientific">Streptomyces humidus</name>
    <dbReference type="NCBI Taxonomy" id="52259"/>
    <lineage>
        <taxon>Bacteria</taxon>
        <taxon>Bacillati</taxon>
        <taxon>Actinomycetota</taxon>
        <taxon>Actinomycetes</taxon>
        <taxon>Kitasatosporales</taxon>
        <taxon>Streptomycetaceae</taxon>
        <taxon>Streptomyces</taxon>
    </lineage>
</organism>
<reference evidence="3" key="2">
    <citation type="submission" date="2020-09" db="EMBL/GenBank/DDBJ databases">
        <authorList>
            <person name="Sun Q."/>
            <person name="Ohkuma M."/>
        </authorList>
    </citation>
    <scope>NUCLEOTIDE SEQUENCE</scope>
    <source>
        <strain evidence="3">JCM 4386</strain>
    </source>
</reference>
<comment type="caution">
    <text evidence="3">The sequence shown here is derived from an EMBL/GenBank/DDBJ whole genome shotgun (WGS) entry which is preliminary data.</text>
</comment>
<evidence type="ECO:0000313" key="4">
    <source>
        <dbReference type="Proteomes" id="UP000606194"/>
    </source>
</evidence>
<protein>
    <submittedName>
        <fullName evidence="3">Universal stress protein</fullName>
    </submittedName>
</protein>
<gene>
    <name evidence="3" type="ORF">GCM10010269_47080</name>
</gene>
<dbReference type="RefSeq" id="WP_190151281.1">
    <property type="nucleotide sequence ID" value="NZ_BMTL01000020.1"/>
</dbReference>
<dbReference type="InterPro" id="IPR006016">
    <property type="entry name" value="UspA"/>
</dbReference>
<dbReference type="AlphaFoldDB" id="A0A918L4L8"/>
<proteinExistence type="inferred from homology"/>
<accession>A0A918L4L8</accession>
<feature type="domain" description="UspA" evidence="2">
    <location>
        <begin position="10"/>
        <end position="149"/>
    </location>
</feature>
<dbReference type="Gene3D" id="3.40.50.620">
    <property type="entry name" value="HUPs"/>
    <property type="match status" value="2"/>
</dbReference>
<keyword evidence="4" id="KW-1185">Reference proteome</keyword>
<dbReference type="Proteomes" id="UP000606194">
    <property type="component" value="Unassembled WGS sequence"/>
</dbReference>
<feature type="domain" description="UspA" evidence="2">
    <location>
        <begin position="161"/>
        <end position="289"/>
    </location>
</feature>
<evidence type="ECO:0000313" key="3">
    <source>
        <dbReference type="EMBL" id="GGS02775.1"/>
    </source>
</evidence>
<dbReference type="Pfam" id="PF00582">
    <property type="entry name" value="Usp"/>
    <property type="match status" value="2"/>
</dbReference>
<dbReference type="PANTHER" id="PTHR31964:SF113">
    <property type="entry name" value="USPA DOMAIN-CONTAINING PROTEIN"/>
    <property type="match status" value="1"/>
</dbReference>
<name>A0A918L4L8_9ACTN</name>
<dbReference type="PRINTS" id="PR01438">
    <property type="entry name" value="UNVRSLSTRESS"/>
</dbReference>
<dbReference type="SUPFAM" id="SSF52402">
    <property type="entry name" value="Adenine nucleotide alpha hydrolases-like"/>
    <property type="match status" value="2"/>
</dbReference>
<dbReference type="InterPro" id="IPR006015">
    <property type="entry name" value="Universal_stress_UspA"/>
</dbReference>
<evidence type="ECO:0000259" key="2">
    <source>
        <dbReference type="Pfam" id="PF00582"/>
    </source>
</evidence>
<dbReference type="EMBL" id="BMTL01000020">
    <property type="protein sequence ID" value="GGS02775.1"/>
    <property type="molecule type" value="Genomic_DNA"/>
</dbReference>